<dbReference type="Pfam" id="PF11738">
    <property type="entry name" value="DUF3298"/>
    <property type="match status" value="1"/>
</dbReference>
<dbReference type="PANTHER" id="PTHR10587">
    <property type="entry name" value="GLYCOSYL TRANSFERASE-RELATED"/>
    <property type="match status" value="1"/>
</dbReference>
<dbReference type="Proteomes" id="UP001303902">
    <property type="component" value="Chromosome"/>
</dbReference>
<evidence type="ECO:0000256" key="3">
    <source>
        <dbReference type="SAM" id="MobiDB-lite"/>
    </source>
</evidence>
<dbReference type="InterPro" id="IPR011330">
    <property type="entry name" value="Glyco_hydro/deAcase_b/a-brl"/>
</dbReference>
<accession>A0ABZ0L808</accession>
<dbReference type="Pfam" id="PF01522">
    <property type="entry name" value="Polysacc_deac_1"/>
    <property type="match status" value="1"/>
</dbReference>
<protein>
    <submittedName>
        <fullName evidence="6">Polysaccharide deacetylase family protein</fullName>
    </submittedName>
</protein>
<feature type="transmembrane region" description="Helical" evidence="4">
    <location>
        <begin position="12"/>
        <end position="34"/>
    </location>
</feature>
<keyword evidence="2" id="KW-0378">Hydrolase</keyword>
<dbReference type="PROSITE" id="PS51677">
    <property type="entry name" value="NODB"/>
    <property type="match status" value="1"/>
</dbReference>
<dbReference type="EMBL" id="CP129118">
    <property type="protein sequence ID" value="WOV88635.1"/>
    <property type="molecule type" value="Genomic_DNA"/>
</dbReference>
<sequence>MKKTNRKFRSNVWIDITFSITIILLTLSTILLLFSSEKRQEATEVPQKEKVNSNPPVLIEEIDSNYPGVKIVTKTSNDLNAPFAIQYPQSLHNSFNEEIVEYITKAQTNYIDLINKERKLDENVIGELNISFETISHHSGNYSFVFVTTSNVGENTLGSMEIRSFHLAPESGESFTLVDLLDHDSNKLDKVASLVRNAIEHDDSLTEHLLQDEIDTHTASLWKNYSNYAISDEALIFYFDENTIAEKILGPTIIRLPIEDVGGLLSDKFKPEIEKDQSLIADKPSTEETVDDQQSTDDGSKNVDEPVSKGDSTTETPPVAGKVVALTFDDGPDPKVTRQILDVLKKHDAKATFFMLGSRVEYYPEVAKEVQAAGHELGNHTWNHADLTKLSADRISKEINNTSSIIENVTGEKPQSFRPPYGAVNKNVRNQTSMPVVLWDVDTLDWKFRDANKLLEIIQQNTKDGSTILMHDIHQSTADGLDSVLTYLEKEGYSFVTVAELNNR</sequence>
<proteinExistence type="predicted"/>
<dbReference type="Gene3D" id="3.90.640.20">
    <property type="entry name" value="Heat-shock cognate protein, ATPase"/>
    <property type="match status" value="1"/>
</dbReference>
<keyword evidence="4" id="KW-0812">Transmembrane</keyword>
<gene>
    <name evidence="6" type="ORF">QWT69_05855</name>
</gene>
<evidence type="ECO:0000256" key="1">
    <source>
        <dbReference type="ARBA" id="ARBA00022723"/>
    </source>
</evidence>
<name>A0ABZ0L808_9BACL</name>
<dbReference type="InterPro" id="IPR002509">
    <property type="entry name" value="NODB_dom"/>
</dbReference>
<dbReference type="InterPro" id="IPR021729">
    <property type="entry name" value="DUF3298"/>
</dbReference>
<keyword evidence="4" id="KW-1133">Transmembrane helix</keyword>
<feature type="domain" description="NodB homology" evidence="5">
    <location>
        <begin position="322"/>
        <end position="496"/>
    </location>
</feature>
<dbReference type="InterPro" id="IPR050248">
    <property type="entry name" value="Polysacc_deacetylase_ArnD"/>
</dbReference>
<dbReference type="SUPFAM" id="SSF88713">
    <property type="entry name" value="Glycoside hydrolase/deacetylase"/>
    <property type="match status" value="1"/>
</dbReference>
<keyword evidence="4" id="KW-0472">Membrane</keyword>
<dbReference type="PANTHER" id="PTHR10587:SF133">
    <property type="entry name" value="CHITIN DEACETYLASE 1-RELATED"/>
    <property type="match status" value="1"/>
</dbReference>
<evidence type="ECO:0000259" key="5">
    <source>
        <dbReference type="PROSITE" id="PS51677"/>
    </source>
</evidence>
<dbReference type="RefSeq" id="WP_317969890.1">
    <property type="nucleotide sequence ID" value="NZ_CP129118.1"/>
</dbReference>
<evidence type="ECO:0000313" key="6">
    <source>
        <dbReference type="EMBL" id="WOV88635.1"/>
    </source>
</evidence>
<evidence type="ECO:0000256" key="2">
    <source>
        <dbReference type="ARBA" id="ARBA00022801"/>
    </source>
</evidence>
<keyword evidence="1" id="KW-0479">Metal-binding</keyword>
<feature type="region of interest" description="Disordered" evidence="3">
    <location>
        <begin position="277"/>
        <end position="320"/>
    </location>
</feature>
<dbReference type="Gene3D" id="3.20.20.370">
    <property type="entry name" value="Glycoside hydrolase/deacetylase"/>
    <property type="match status" value="1"/>
</dbReference>
<evidence type="ECO:0000256" key="4">
    <source>
        <dbReference type="SAM" id="Phobius"/>
    </source>
</evidence>
<reference evidence="6 7" key="1">
    <citation type="submission" date="2023-06" db="EMBL/GenBank/DDBJ databases">
        <title>Sporosarcina sp. nov., isolated from Korean tranditional fermented seafood 'Jeotgal'.</title>
        <authorList>
            <person name="Yang A.I."/>
            <person name="Shin N.-R."/>
        </authorList>
    </citation>
    <scope>NUCLEOTIDE SEQUENCE [LARGE SCALE GENOMIC DNA]</scope>
    <source>
        <strain evidence="6 7">T2O-4</strain>
    </source>
</reference>
<organism evidence="6 7">
    <name type="scientific">Sporosarcina oncorhynchi</name>
    <dbReference type="NCBI Taxonomy" id="3056444"/>
    <lineage>
        <taxon>Bacteria</taxon>
        <taxon>Bacillati</taxon>
        <taxon>Bacillota</taxon>
        <taxon>Bacilli</taxon>
        <taxon>Bacillales</taxon>
        <taxon>Caryophanaceae</taxon>
        <taxon>Sporosarcina</taxon>
    </lineage>
</organism>
<feature type="compositionally biased region" description="Basic and acidic residues" evidence="3">
    <location>
        <begin position="298"/>
        <end position="308"/>
    </location>
</feature>
<keyword evidence="7" id="KW-1185">Reference proteome</keyword>
<dbReference type="InterPro" id="IPR037126">
    <property type="entry name" value="PdaC/RsiV-like_sf"/>
</dbReference>
<evidence type="ECO:0000313" key="7">
    <source>
        <dbReference type="Proteomes" id="UP001303902"/>
    </source>
</evidence>